<dbReference type="Gene3D" id="1.10.260.40">
    <property type="entry name" value="lambda repressor-like DNA-binding domains"/>
    <property type="match status" value="1"/>
</dbReference>
<dbReference type="Pfam" id="PF13377">
    <property type="entry name" value="Peripla_BP_3"/>
    <property type="match status" value="1"/>
</dbReference>
<proteinExistence type="predicted"/>
<keyword evidence="4" id="KW-0804">Transcription</keyword>
<dbReference type="InterPro" id="IPR046335">
    <property type="entry name" value="LacI/GalR-like_sensor"/>
</dbReference>
<dbReference type="EMBL" id="FNAV01000008">
    <property type="protein sequence ID" value="SDE83289.1"/>
    <property type="molecule type" value="Genomic_DNA"/>
</dbReference>
<feature type="domain" description="HTH lacI-type" evidence="5">
    <location>
        <begin position="4"/>
        <end position="57"/>
    </location>
</feature>
<dbReference type="Proteomes" id="UP000198994">
    <property type="component" value="Unassembled WGS sequence"/>
</dbReference>
<dbReference type="InterPro" id="IPR028082">
    <property type="entry name" value="Peripla_BP_I"/>
</dbReference>
<dbReference type="STRING" id="282683.SAMN04488105_108133"/>
<keyword evidence="3" id="KW-0238">DNA-binding</keyword>
<dbReference type="PANTHER" id="PTHR30146">
    <property type="entry name" value="LACI-RELATED TRANSCRIPTIONAL REPRESSOR"/>
    <property type="match status" value="1"/>
</dbReference>
<evidence type="ECO:0000256" key="3">
    <source>
        <dbReference type="ARBA" id="ARBA00023125"/>
    </source>
</evidence>
<evidence type="ECO:0000313" key="7">
    <source>
        <dbReference type="Proteomes" id="UP000198994"/>
    </source>
</evidence>
<protein>
    <submittedName>
        <fullName evidence="6">Transcriptional regulator, LacI family</fullName>
    </submittedName>
</protein>
<dbReference type="Pfam" id="PF00356">
    <property type="entry name" value="LacI"/>
    <property type="match status" value="1"/>
</dbReference>
<keyword evidence="2" id="KW-0805">Transcription regulation</keyword>
<dbReference type="PANTHER" id="PTHR30146:SF95">
    <property type="entry name" value="RIBOSE OPERON REPRESSOR"/>
    <property type="match status" value="1"/>
</dbReference>
<evidence type="ECO:0000256" key="2">
    <source>
        <dbReference type="ARBA" id="ARBA00023015"/>
    </source>
</evidence>
<dbReference type="AlphaFoldDB" id="A0A1G7G5J3"/>
<keyword evidence="1" id="KW-0678">Repressor</keyword>
<sequence>MPKVTAKLVAERAGVSVAAVSRAFQPGAPLAPEKRALVLRIAQELGYVPPAARSLSQLGTRSVSLVAGDLTNPFYSGVLELLSQELHKRGRRLTLHAVPPGETVDVAMEQVLGYRADAAIVTSAHMSSELVRRCREANLPVVLLNRVQPDSRMTAVTCDNHAGGRLIAARFLTSGRQRIGHMTGVPDTSTHIERSRGFLDRLAEADRVPVVSACGGFSYAGAMEAAADMLDGGPRPDAVFCENDVMALALIDAARARGLRVPEDLAVIGFDDIPMAGWQSYRLTTVRQPIRRMVAEALTLIEQLQSDGAGCGAIRVLPVDLVARDTG</sequence>
<organism evidence="6 7">
    <name type="scientific">Salipiger thiooxidans</name>
    <dbReference type="NCBI Taxonomy" id="282683"/>
    <lineage>
        <taxon>Bacteria</taxon>
        <taxon>Pseudomonadati</taxon>
        <taxon>Pseudomonadota</taxon>
        <taxon>Alphaproteobacteria</taxon>
        <taxon>Rhodobacterales</taxon>
        <taxon>Roseobacteraceae</taxon>
        <taxon>Salipiger</taxon>
    </lineage>
</organism>
<dbReference type="PROSITE" id="PS50932">
    <property type="entry name" value="HTH_LACI_2"/>
    <property type="match status" value="1"/>
</dbReference>
<evidence type="ECO:0000313" key="6">
    <source>
        <dbReference type="EMBL" id="SDE83289.1"/>
    </source>
</evidence>
<dbReference type="CDD" id="cd01392">
    <property type="entry name" value="HTH_LacI"/>
    <property type="match status" value="1"/>
</dbReference>
<dbReference type="CDD" id="cd06278">
    <property type="entry name" value="PBP1_LacI-like"/>
    <property type="match status" value="1"/>
</dbReference>
<evidence type="ECO:0000256" key="1">
    <source>
        <dbReference type="ARBA" id="ARBA00022491"/>
    </source>
</evidence>
<dbReference type="InterPro" id="IPR010982">
    <property type="entry name" value="Lambda_DNA-bd_dom_sf"/>
</dbReference>
<evidence type="ECO:0000256" key="4">
    <source>
        <dbReference type="ARBA" id="ARBA00023163"/>
    </source>
</evidence>
<dbReference type="RefSeq" id="WP_089959991.1">
    <property type="nucleotide sequence ID" value="NZ_FNAV01000008.1"/>
</dbReference>
<evidence type="ECO:0000259" key="5">
    <source>
        <dbReference type="PROSITE" id="PS50932"/>
    </source>
</evidence>
<reference evidence="7" key="1">
    <citation type="submission" date="2016-10" db="EMBL/GenBank/DDBJ databases">
        <authorList>
            <person name="Varghese N."/>
            <person name="Submissions S."/>
        </authorList>
    </citation>
    <scope>NUCLEOTIDE SEQUENCE [LARGE SCALE GENOMIC DNA]</scope>
    <source>
        <strain evidence="7">DSM 10146</strain>
    </source>
</reference>
<accession>A0A1G7G5J3</accession>
<dbReference type="SUPFAM" id="SSF47413">
    <property type="entry name" value="lambda repressor-like DNA-binding domains"/>
    <property type="match status" value="1"/>
</dbReference>
<dbReference type="InterPro" id="IPR000843">
    <property type="entry name" value="HTH_LacI"/>
</dbReference>
<name>A0A1G7G5J3_9RHOB</name>
<dbReference type="OrthoDB" id="8433438at2"/>
<dbReference type="Gene3D" id="3.40.50.2300">
    <property type="match status" value="2"/>
</dbReference>
<gene>
    <name evidence="6" type="ORF">SAMN04488105_108133</name>
</gene>
<dbReference type="GO" id="GO:0003700">
    <property type="term" value="F:DNA-binding transcription factor activity"/>
    <property type="evidence" value="ECO:0007669"/>
    <property type="project" value="TreeGrafter"/>
</dbReference>
<keyword evidence="7" id="KW-1185">Reference proteome</keyword>
<dbReference type="SMART" id="SM00354">
    <property type="entry name" value="HTH_LACI"/>
    <property type="match status" value="1"/>
</dbReference>
<dbReference type="GO" id="GO:0000976">
    <property type="term" value="F:transcription cis-regulatory region binding"/>
    <property type="evidence" value="ECO:0007669"/>
    <property type="project" value="TreeGrafter"/>
</dbReference>
<dbReference type="SUPFAM" id="SSF53822">
    <property type="entry name" value="Periplasmic binding protein-like I"/>
    <property type="match status" value="1"/>
</dbReference>